<evidence type="ECO:0000256" key="1">
    <source>
        <dbReference type="SAM" id="MobiDB-lite"/>
    </source>
</evidence>
<feature type="compositionally biased region" description="Basic and acidic residues" evidence="1">
    <location>
        <begin position="42"/>
        <end position="60"/>
    </location>
</feature>
<dbReference type="Gramene" id="TuG1812G0400000986.01.T01">
    <property type="protein sequence ID" value="TuG1812G0400000986.01.T01.cds321982"/>
    <property type="gene ID" value="TuG1812G0400000986.01"/>
</dbReference>
<dbReference type="EnsemblPlants" id="TuG1812G0400000986.01.T01">
    <property type="protein sequence ID" value="TuG1812G0400000986.01.T01.cds321982"/>
    <property type="gene ID" value="TuG1812G0400000986.01"/>
</dbReference>
<dbReference type="AlphaFoldDB" id="A0A8R7U5P3"/>
<evidence type="ECO:0000313" key="2">
    <source>
        <dbReference type="EnsemblPlants" id="TuG1812G0400000986.01.T01.cds321982"/>
    </source>
</evidence>
<feature type="region of interest" description="Disordered" evidence="1">
    <location>
        <begin position="38"/>
        <end position="79"/>
    </location>
</feature>
<name>A0A8R7U5P3_TRIUA</name>
<keyword evidence="3" id="KW-1185">Reference proteome</keyword>
<sequence>MDAPAVHPPRCGHIRLQPATTPGVARACHRLRRLVGPLLPERGPREDGGRLQREEERPRGVLEVGSSPGAARLRGDSRYSPHLLIHRAGVARGEDRYGVHD</sequence>
<evidence type="ECO:0000313" key="3">
    <source>
        <dbReference type="Proteomes" id="UP000015106"/>
    </source>
</evidence>
<organism evidence="2 3">
    <name type="scientific">Triticum urartu</name>
    <name type="common">Red wild einkorn</name>
    <name type="synonym">Crithodium urartu</name>
    <dbReference type="NCBI Taxonomy" id="4572"/>
    <lineage>
        <taxon>Eukaryota</taxon>
        <taxon>Viridiplantae</taxon>
        <taxon>Streptophyta</taxon>
        <taxon>Embryophyta</taxon>
        <taxon>Tracheophyta</taxon>
        <taxon>Spermatophyta</taxon>
        <taxon>Magnoliopsida</taxon>
        <taxon>Liliopsida</taxon>
        <taxon>Poales</taxon>
        <taxon>Poaceae</taxon>
        <taxon>BOP clade</taxon>
        <taxon>Pooideae</taxon>
        <taxon>Triticodae</taxon>
        <taxon>Triticeae</taxon>
        <taxon>Triticinae</taxon>
        <taxon>Triticum</taxon>
    </lineage>
</organism>
<dbReference type="Proteomes" id="UP000015106">
    <property type="component" value="Chromosome 4"/>
</dbReference>
<reference evidence="3" key="1">
    <citation type="journal article" date="2013" name="Nature">
        <title>Draft genome of the wheat A-genome progenitor Triticum urartu.</title>
        <authorList>
            <person name="Ling H.Q."/>
            <person name="Zhao S."/>
            <person name="Liu D."/>
            <person name="Wang J."/>
            <person name="Sun H."/>
            <person name="Zhang C."/>
            <person name="Fan H."/>
            <person name="Li D."/>
            <person name="Dong L."/>
            <person name="Tao Y."/>
            <person name="Gao C."/>
            <person name="Wu H."/>
            <person name="Li Y."/>
            <person name="Cui Y."/>
            <person name="Guo X."/>
            <person name="Zheng S."/>
            <person name="Wang B."/>
            <person name="Yu K."/>
            <person name="Liang Q."/>
            <person name="Yang W."/>
            <person name="Lou X."/>
            <person name="Chen J."/>
            <person name="Feng M."/>
            <person name="Jian J."/>
            <person name="Zhang X."/>
            <person name="Luo G."/>
            <person name="Jiang Y."/>
            <person name="Liu J."/>
            <person name="Wang Z."/>
            <person name="Sha Y."/>
            <person name="Zhang B."/>
            <person name="Wu H."/>
            <person name="Tang D."/>
            <person name="Shen Q."/>
            <person name="Xue P."/>
            <person name="Zou S."/>
            <person name="Wang X."/>
            <person name="Liu X."/>
            <person name="Wang F."/>
            <person name="Yang Y."/>
            <person name="An X."/>
            <person name="Dong Z."/>
            <person name="Zhang K."/>
            <person name="Zhang X."/>
            <person name="Luo M.C."/>
            <person name="Dvorak J."/>
            <person name="Tong Y."/>
            <person name="Wang J."/>
            <person name="Yang H."/>
            <person name="Li Z."/>
            <person name="Wang D."/>
            <person name="Zhang A."/>
            <person name="Wang J."/>
        </authorList>
    </citation>
    <scope>NUCLEOTIDE SEQUENCE</scope>
    <source>
        <strain evidence="3">cv. G1812</strain>
    </source>
</reference>
<protein>
    <submittedName>
        <fullName evidence="2">Uncharacterized protein</fullName>
    </submittedName>
</protein>
<reference evidence="2" key="2">
    <citation type="submission" date="2018-03" db="EMBL/GenBank/DDBJ databases">
        <title>The Triticum urartu genome reveals the dynamic nature of wheat genome evolution.</title>
        <authorList>
            <person name="Ling H."/>
            <person name="Ma B."/>
            <person name="Shi X."/>
            <person name="Liu H."/>
            <person name="Dong L."/>
            <person name="Sun H."/>
            <person name="Cao Y."/>
            <person name="Gao Q."/>
            <person name="Zheng S."/>
            <person name="Li Y."/>
            <person name="Yu Y."/>
            <person name="Du H."/>
            <person name="Qi M."/>
            <person name="Li Y."/>
            <person name="Yu H."/>
            <person name="Cui Y."/>
            <person name="Wang N."/>
            <person name="Chen C."/>
            <person name="Wu H."/>
            <person name="Zhao Y."/>
            <person name="Zhang J."/>
            <person name="Li Y."/>
            <person name="Zhou W."/>
            <person name="Zhang B."/>
            <person name="Hu W."/>
            <person name="Eijk M."/>
            <person name="Tang J."/>
            <person name="Witsenboer H."/>
            <person name="Zhao S."/>
            <person name="Li Z."/>
            <person name="Zhang A."/>
            <person name="Wang D."/>
            <person name="Liang C."/>
        </authorList>
    </citation>
    <scope>NUCLEOTIDE SEQUENCE [LARGE SCALE GENOMIC DNA]</scope>
    <source>
        <strain evidence="2">cv. G1812</strain>
    </source>
</reference>
<reference evidence="2" key="3">
    <citation type="submission" date="2022-06" db="UniProtKB">
        <authorList>
            <consortium name="EnsemblPlants"/>
        </authorList>
    </citation>
    <scope>IDENTIFICATION</scope>
</reference>
<accession>A0A8R7U5P3</accession>
<proteinExistence type="predicted"/>